<feature type="transmembrane region" description="Helical" evidence="1">
    <location>
        <begin position="7"/>
        <end position="30"/>
    </location>
</feature>
<reference evidence="2 5" key="1">
    <citation type="submission" date="2022-01" db="EMBL/GenBank/DDBJ databases">
        <title>VMRC isolate genome collection.</title>
        <authorList>
            <person name="France M."/>
            <person name="Rutt L."/>
            <person name="Humphrys M."/>
            <person name="Ravel J."/>
        </authorList>
    </citation>
    <scope>NUCLEOTIDE SEQUENCE</scope>
    <source>
        <strain evidence="3 5">C0030B4</strain>
        <strain evidence="2">C0048A1</strain>
    </source>
</reference>
<keyword evidence="5" id="KW-1185">Reference proteome</keyword>
<evidence type="ECO:0000313" key="5">
    <source>
        <dbReference type="Proteomes" id="UP001527392"/>
    </source>
</evidence>
<dbReference type="Proteomes" id="UP001212401">
    <property type="component" value="Unassembled WGS sequence"/>
</dbReference>
<sequence length="96" mass="10964">MRKNKHHAFILADSLIALTIISLGITFTLICHQCLVRQTKQQYINLAAHRIAKEATDELVATQRPVYLRRDELNAIASEKKVVVSLDDQIILEVRK</sequence>
<dbReference type="Proteomes" id="UP001527392">
    <property type="component" value="Unassembled WGS sequence"/>
</dbReference>
<comment type="caution">
    <text evidence="2">The sequence shown here is derived from an EMBL/GenBank/DDBJ whole genome shotgun (WGS) entry which is preliminary data.</text>
</comment>
<evidence type="ECO:0000313" key="4">
    <source>
        <dbReference type="Proteomes" id="UP001212401"/>
    </source>
</evidence>
<dbReference type="AlphaFoldDB" id="A0AAP3GCB0"/>
<proteinExistence type="predicted"/>
<accession>A0AAP3GCB0</accession>
<gene>
    <name evidence="3" type="ORF">L2504_07265</name>
    <name evidence="2" type="ORF">L2724_06850</name>
</gene>
<dbReference type="GeneID" id="75081911"/>
<keyword evidence="1" id="KW-0472">Membrane</keyword>
<dbReference type="RefSeq" id="WP_003717754.1">
    <property type="nucleotide sequence ID" value="NZ_CAKMAX010000017.1"/>
</dbReference>
<protein>
    <submittedName>
        <fullName evidence="2">Uncharacterized protein</fullName>
    </submittedName>
</protein>
<keyword evidence="1" id="KW-1133">Transmembrane helix</keyword>
<evidence type="ECO:0000256" key="1">
    <source>
        <dbReference type="SAM" id="Phobius"/>
    </source>
</evidence>
<dbReference type="EMBL" id="JAKHMS010000018">
    <property type="protein sequence ID" value="MCZ3781929.1"/>
    <property type="molecule type" value="Genomic_DNA"/>
</dbReference>
<name>A0AAP3GCB0_9LACO</name>
<dbReference type="EMBL" id="JAKHPH010000018">
    <property type="protein sequence ID" value="MCZ3667997.1"/>
    <property type="molecule type" value="Genomic_DNA"/>
</dbReference>
<keyword evidence="1" id="KW-0812">Transmembrane</keyword>
<organism evidence="2 4">
    <name type="scientific">Limosilactobacillus vaginalis</name>
    <dbReference type="NCBI Taxonomy" id="1633"/>
    <lineage>
        <taxon>Bacteria</taxon>
        <taxon>Bacillati</taxon>
        <taxon>Bacillota</taxon>
        <taxon>Bacilli</taxon>
        <taxon>Lactobacillales</taxon>
        <taxon>Lactobacillaceae</taxon>
        <taxon>Limosilactobacillus</taxon>
    </lineage>
</organism>
<evidence type="ECO:0000313" key="2">
    <source>
        <dbReference type="EMBL" id="MCZ3667997.1"/>
    </source>
</evidence>
<evidence type="ECO:0000313" key="3">
    <source>
        <dbReference type="EMBL" id="MCZ3781929.1"/>
    </source>
</evidence>